<gene>
    <name evidence="6" type="ORF">FHU39_001103</name>
</gene>
<evidence type="ECO:0000256" key="2">
    <source>
        <dbReference type="ARBA" id="ARBA00023125"/>
    </source>
</evidence>
<dbReference type="InterPro" id="IPR002104">
    <property type="entry name" value="Integrase_catalytic"/>
</dbReference>
<accession>A0A839N2U9</accession>
<name>A0A839N2U9_9MICO</name>
<dbReference type="RefSeq" id="WP_183319426.1">
    <property type="nucleotide sequence ID" value="NZ_JACHVQ010000001.1"/>
</dbReference>
<proteinExistence type="inferred from homology"/>
<dbReference type="PROSITE" id="PS51898">
    <property type="entry name" value="TYR_RECOMBINASE"/>
    <property type="match status" value="1"/>
</dbReference>
<evidence type="ECO:0000256" key="3">
    <source>
        <dbReference type="ARBA" id="ARBA00023172"/>
    </source>
</evidence>
<dbReference type="InterPro" id="IPR010998">
    <property type="entry name" value="Integrase_recombinase_N"/>
</dbReference>
<dbReference type="SUPFAM" id="SSF56349">
    <property type="entry name" value="DNA breaking-rejoining enzymes"/>
    <property type="match status" value="1"/>
</dbReference>
<dbReference type="CDD" id="cd00796">
    <property type="entry name" value="INT_Rci_Hp1_C"/>
    <property type="match status" value="1"/>
</dbReference>
<dbReference type="Gene3D" id="1.10.150.130">
    <property type="match status" value="1"/>
</dbReference>
<keyword evidence="2" id="KW-0238">DNA-binding</keyword>
<feature type="region of interest" description="Disordered" evidence="4">
    <location>
        <begin position="1"/>
        <end position="34"/>
    </location>
</feature>
<feature type="domain" description="Tyr recombinase" evidence="5">
    <location>
        <begin position="205"/>
        <end position="405"/>
    </location>
</feature>
<evidence type="ECO:0000313" key="7">
    <source>
        <dbReference type="Proteomes" id="UP000559182"/>
    </source>
</evidence>
<sequence>MPTKFEPGEIGQPALSPLRRDAGGKLSKLPDGRHKPDVWRARVRATALDGSPVDCSAYGATRKAAEDAVMAKAERKVNGSVSGTRWSGATLLVNAVAAWLDALEAAGDRSPGTIRLYRNASKWFSADGSPVRRLTLAQANDVQRLVVFQQWIADNHGIGTSKHTRAILSGVLDQAVSWRLLDYNAAKSVGKVKATSFARETVARDHDRALSDAEISKLLTAARTKVNTAKIARSKRRAEDMADLIVVMLGTGCRISEALSLRWEDLDASAKRLHVAGTKTDGSDRTITPGPDALVVLAERFEAAGRPTKGYVFPATDRAGRHVPSLKLDTVNVLKVLRRIFDAAGLDWMTSHTLRRTVATGMLNAGLPANRVAGYMGHSDPSMTLSTYADRDPHGDSSDLAEVLRLPVSTPVRATVRAI</sequence>
<dbReference type="InterPro" id="IPR011010">
    <property type="entry name" value="DNA_brk_join_enz"/>
</dbReference>
<evidence type="ECO:0000313" key="6">
    <source>
        <dbReference type="EMBL" id="MBB2891119.1"/>
    </source>
</evidence>
<dbReference type="Pfam" id="PF00589">
    <property type="entry name" value="Phage_integrase"/>
    <property type="match status" value="1"/>
</dbReference>
<dbReference type="PANTHER" id="PTHR30349:SF64">
    <property type="entry name" value="PROPHAGE INTEGRASE INTD-RELATED"/>
    <property type="match status" value="1"/>
</dbReference>
<comment type="similarity">
    <text evidence="1">Belongs to the 'phage' integrase family.</text>
</comment>
<comment type="caution">
    <text evidence="6">The sequence shown here is derived from an EMBL/GenBank/DDBJ whole genome shotgun (WGS) entry which is preliminary data.</text>
</comment>
<evidence type="ECO:0000256" key="4">
    <source>
        <dbReference type="SAM" id="MobiDB-lite"/>
    </source>
</evidence>
<dbReference type="Gene3D" id="1.10.443.10">
    <property type="entry name" value="Intergrase catalytic core"/>
    <property type="match status" value="1"/>
</dbReference>
<dbReference type="GO" id="GO:0003677">
    <property type="term" value="F:DNA binding"/>
    <property type="evidence" value="ECO:0007669"/>
    <property type="project" value="UniProtKB-KW"/>
</dbReference>
<keyword evidence="7" id="KW-1185">Reference proteome</keyword>
<reference evidence="6 7" key="1">
    <citation type="submission" date="2020-08" db="EMBL/GenBank/DDBJ databases">
        <title>Sequencing the genomes of 1000 actinobacteria strains.</title>
        <authorList>
            <person name="Klenk H.-P."/>
        </authorList>
    </citation>
    <scope>NUCLEOTIDE SEQUENCE [LARGE SCALE GENOMIC DNA]</scope>
    <source>
        <strain evidence="6 7">DSM 105369</strain>
    </source>
</reference>
<protein>
    <submittedName>
        <fullName evidence="6">Integrase</fullName>
    </submittedName>
</protein>
<dbReference type="EMBL" id="JACHVQ010000001">
    <property type="protein sequence ID" value="MBB2891119.1"/>
    <property type="molecule type" value="Genomic_DNA"/>
</dbReference>
<feature type="compositionally biased region" description="Basic and acidic residues" evidence="4">
    <location>
        <begin position="18"/>
        <end position="34"/>
    </location>
</feature>
<keyword evidence="3" id="KW-0233">DNA recombination</keyword>
<dbReference type="AlphaFoldDB" id="A0A839N2U9"/>
<dbReference type="PANTHER" id="PTHR30349">
    <property type="entry name" value="PHAGE INTEGRASE-RELATED"/>
    <property type="match status" value="1"/>
</dbReference>
<evidence type="ECO:0000259" key="5">
    <source>
        <dbReference type="PROSITE" id="PS51898"/>
    </source>
</evidence>
<organism evidence="6 7">
    <name type="scientific">Flexivirga oryzae</name>
    <dbReference type="NCBI Taxonomy" id="1794944"/>
    <lineage>
        <taxon>Bacteria</taxon>
        <taxon>Bacillati</taxon>
        <taxon>Actinomycetota</taxon>
        <taxon>Actinomycetes</taxon>
        <taxon>Micrococcales</taxon>
        <taxon>Dermacoccaceae</taxon>
        <taxon>Flexivirga</taxon>
    </lineage>
</organism>
<dbReference type="Proteomes" id="UP000559182">
    <property type="component" value="Unassembled WGS sequence"/>
</dbReference>
<dbReference type="GO" id="GO:0015074">
    <property type="term" value="P:DNA integration"/>
    <property type="evidence" value="ECO:0007669"/>
    <property type="project" value="InterPro"/>
</dbReference>
<dbReference type="InterPro" id="IPR013762">
    <property type="entry name" value="Integrase-like_cat_sf"/>
</dbReference>
<dbReference type="GO" id="GO:0006310">
    <property type="term" value="P:DNA recombination"/>
    <property type="evidence" value="ECO:0007669"/>
    <property type="project" value="UniProtKB-KW"/>
</dbReference>
<evidence type="ECO:0000256" key="1">
    <source>
        <dbReference type="ARBA" id="ARBA00008857"/>
    </source>
</evidence>
<dbReference type="InterPro" id="IPR050090">
    <property type="entry name" value="Tyrosine_recombinase_XerCD"/>
</dbReference>